<dbReference type="EMBL" id="BBXV01000024">
    <property type="protein sequence ID" value="GAQ18226.1"/>
    <property type="molecule type" value="Genomic_DNA"/>
</dbReference>
<dbReference type="PANTHER" id="PTHR43133">
    <property type="entry name" value="RNA POLYMERASE ECF-TYPE SIGMA FACTO"/>
    <property type="match status" value="1"/>
</dbReference>
<dbReference type="InterPro" id="IPR007627">
    <property type="entry name" value="RNA_pol_sigma70_r2"/>
</dbReference>
<sequence>MDIKLVKKAIKGNEKAFEMLVKADSERIYKTAFLYVRNREDALDVMQESIYKAYMSVRSVKQPEYFKTWLTSIVIRTALDILRKRKRLILDEDIVHMAESDPENLDERIDLLQAITKLSSEYQTAIILFYFHDMTILKVAETMGKSENTIKTYLRRERIELKSILKGARYYEQEAFSN</sequence>
<evidence type="ECO:0000256" key="3">
    <source>
        <dbReference type="ARBA" id="ARBA00023082"/>
    </source>
</evidence>
<evidence type="ECO:0000313" key="8">
    <source>
        <dbReference type="Proteomes" id="UP000052946"/>
    </source>
</evidence>
<dbReference type="InterPro" id="IPR014300">
    <property type="entry name" value="RNA_pol_sigma-V"/>
</dbReference>
<dbReference type="Gene3D" id="1.10.10.10">
    <property type="entry name" value="Winged helix-like DNA-binding domain superfamily/Winged helix DNA-binding domain"/>
    <property type="match status" value="1"/>
</dbReference>
<proteinExistence type="inferred from homology"/>
<evidence type="ECO:0000259" key="6">
    <source>
        <dbReference type="Pfam" id="PF08281"/>
    </source>
</evidence>
<dbReference type="NCBIfam" id="TIGR02937">
    <property type="entry name" value="sigma70-ECF"/>
    <property type="match status" value="1"/>
</dbReference>
<feature type="domain" description="RNA polymerase sigma factor 70 region 4 type 2" evidence="6">
    <location>
        <begin position="110"/>
        <end position="158"/>
    </location>
</feature>
<dbReference type="OrthoDB" id="9782703at2"/>
<comment type="similarity">
    <text evidence="1">Belongs to the sigma-70 factor family. ECF subfamily.</text>
</comment>
<dbReference type="PANTHER" id="PTHR43133:SF51">
    <property type="entry name" value="RNA POLYMERASE SIGMA FACTOR"/>
    <property type="match status" value="1"/>
</dbReference>
<dbReference type="SUPFAM" id="SSF88946">
    <property type="entry name" value="Sigma2 domain of RNA polymerase sigma factors"/>
    <property type="match status" value="1"/>
</dbReference>
<gene>
    <name evidence="7" type="ORF">OPHB3_2165</name>
</gene>
<comment type="caution">
    <text evidence="7">The sequence shown here is derived from an EMBL/GenBank/DDBJ whole genome shotgun (WGS) entry which is preliminary data.</text>
</comment>
<dbReference type="RefSeq" id="WP_058950310.1">
    <property type="nucleotide sequence ID" value="NZ_BBXV01000024.1"/>
</dbReference>
<reference evidence="8" key="1">
    <citation type="submission" date="2015-07" db="EMBL/GenBank/DDBJ databases">
        <title>Draft Genome Sequence of Oceanobacillus picturae Heshi-B3 that Was Isolated from Fermented Rice Bran with Aging Salted Mackerel, Which Was Named Heshiko as Traditional Fermented Seafood in Japan.</title>
        <authorList>
            <person name="Akuzawa S."/>
            <person name="Nakagawa J."/>
            <person name="Kanekatsu T."/>
            <person name="Kanesaki Y."/>
            <person name="Suzuki T."/>
        </authorList>
    </citation>
    <scope>NUCLEOTIDE SEQUENCE [LARGE SCALE GENOMIC DNA]</scope>
    <source>
        <strain evidence="8">Heshi-B3</strain>
    </source>
</reference>
<keyword evidence="2" id="KW-0805">Transcription regulation</keyword>
<evidence type="ECO:0000256" key="4">
    <source>
        <dbReference type="ARBA" id="ARBA00023163"/>
    </source>
</evidence>
<dbReference type="Pfam" id="PF08281">
    <property type="entry name" value="Sigma70_r4_2"/>
    <property type="match status" value="1"/>
</dbReference>
<evidence type="ECO:0000256" key="1">
    <source>
        <dbReference type="ARBA" id="ARBA00010641"/>
    </source>
</evidence>
<evidence type="ECO:0000313" key="7">
    <source>
        <dbReference type="EMBL" id="GAQ18226.1"/>
    </source>
</evidence>
<dbReference type="AlphaFoldDB" id="A0A0U9H6F0"/>
<dbReference type="GO" id="GO:0006352">
    <property type="term" value="P:DNA-templated transcription initiation"/>
    <property type="evidence" value="ECO:0007669"/>
    <property type="project" value="InterPro"/>
</dbReference>
<organism evidence="7 8">
    <name type="scientific">Oceanobacillus picturae</name>
    <dbReference type="NCBI Taxonomy" id="171693"/>
    <lineage>
        <taxon>Bacteria</taxon>
        <taxon>Bacillati</taxon>
        <taxon>Bacillota</taxon>
        <taxon>Bacilli</taxon>
        <taxon>Bacillales</taxon>
        <taxon>Bacillaceae</taxon>
        <taxon>Oceanobacillus</taxon>
    </lineage>
</organism>
<dbReference type="InterPro" id="IPR013325">
    <property type="entry name" value="RNA_pol_sigma_r2"/>
</dbReference>
<name>A0A0U9H6F0_9BACI</name>
<dbReference type="InterPro" id="IPR014284">
    <property type="entry name" value="RNA_pol_sigma-70_dom"/>
</dbReference>
<feature type="domain" description="RNA polymerase sigma-70 region 2" evidence="5">
    <location>
        <begin position="20"/>
        <end position="87"/>
    </location>
</feature>
<dbReference type="InterPro" id="IPR013324">
    <property type="entry name" value="RNA_pol_sigma_r3/r4-like"/>
</dbReference>
<dbReference type="NCBIfam" id="TIGR02954">
    <property type="entry name" value="Sig70_famx3"/>
    <property type="match status" value="1"/>
</dbReference>
<dbReference type="InterPro" id="IPR036388">
    <property type="entry name" value="WH-like_DNA-bd_sf"/>
</dbReference>
<dbReference type="InterPro" id="IPR039425">
    <property type="entry name" value="RNA_pol_sigma-70-like"/>
</dbReference>
<dbReference type="GO" id="GO:0016987">
    <property type="term" value="F:sigma factor activity"/>
    <property type="evidence" value="ECO:0007669"/>
    <property type="project" value="UniProtKB-KW"/>
</dbReference>
<keyword evidence="3" id="KW-0731">Sigma factor</keyword>
<dbReference type="Proteomes" id="UP000052946">
    <property type="component" value="Unassembled WGS sequence"/>
</dbReference>
<dbReference type="Pfam" id="PF04542">
    <property type="entry name" value="Sigma70_r2"/>
    <property type="match status" value="1"/>
</dbReference>
<dbReference type="GO" id="GO:0003677">
    <property type="term" value="F:DNA binding"/>
    <property type="evidence" value="ECO:0007669"/>
    <property type="project" value="InterPro"/>
</dbReference>
<dbReference type="InterPro" id="IPR013249">
    <property type="entry name" value="RNA_pol_sigma70_r4_t2"/>
</dbReference>
<evidence type="ECO:0000256" key="2">
    <source>
        <dbReference type="ARBA" id="ARBA00023015"/>
    </source>
</evidence>
<dbReference type="SUPFAM" id="SSF88659">
    <property type="entry name" value="Sigma3 and sigma4 domains of RNA polymerase sigma factors"/>
    <property type="match status" value="1"/>
</dbReference>
<keyword evidence="4" id="KW-0804">Transcription</keyword>
<accession>A0A0U9H6F0</accession>
<dbReference type="Gene3D" id="1.10.1740.10">
    <property type="match status" value="1"/>
</dbReference>
<protein>
    <submittedName>
        <fullName evidence="7">RNA polymerase sigma factor</fullName>
    </submittedName>
</protein>
<evidence type="ECO:0000259" key="5">
    <source>
        <dbReference type="Pfam" id="PF04542"/>
    </source>
</evidence>
<reference evidence="7 8" key="2">
    <citation type="journal article" date="2016" name="Genome Announc.">
        <title>Draft Genome Sequence of Oceanobacillus picturae Heshi-B3, Isolated from Fermented Rice Bran in a Traditional Japanese Seafood Dish.</title>
        <authorList>
            <person name="Akuzawa S."/>
            <person name="Nagaoka J."/>
            <person name="Kanekatsu M."/>
            <person name="Kanesaki Y."/>
            <person name="Suzuki T."/>
        </authorList>
    </citation>
    <scope>NUCLEOTIDE SEQUENCE [LARGE SCALE GENOMIC DNA]</scope>
    <source>
        <strain evidence="7 8">Heshi-B3</strain>
    </source>
</reference>